<evidence type="ECO:0000313" key="2">
    <source>
        <dbReference type="Proteomes" id="UP001302349"/>
    </source>
</evidence>
<dbReference type="Pfam" id="PF05258">
    <property type="entry name" value="DciA"/>
    <property type="match status" value="1"/>
</dbReference>
<dbReference type="InterPro" id="IPR007922">
    <property type="entry name" value="DciA-like"/>
</dbReference>
<keyword evidence="2" id="KW-1185">Reference proteome</keyword>
<reference evidence="1 2" key="1">
    <citation type="journal article" date="2023" name="Microbiol. Resour. Announc.">
        <title>Complete Genome Sequence of Imperialibacter roseus strain P4T.</title>
        <authorList>
            <person name="Tizabi D.R."/>
            <person name="Bachvaroff T."/>
            <person name="Hill R.T."/>
        </authorList>
    </citation>
    <scope>NUCLEOTIDE SEQUENCE [LARGE SCALE GENOMIC DNA]</scope>
    <source>
        <strain evidence="1 2">P4T</strain>
    </source>
</reference>
<dbReference type="PANTHER" id="PTHR36456:SF1">
    <property type="entry name" value="UPF0232 PROTEIN SCO3875"/>
    <property type="match status" value="1"/>
</dbReference>
<name>A0ABZ0IN05_9BACT</name>
<accession>A0ABZ0IN05</accession>
<protein>
    <submittedName>
        <fullName evidence="1">DUF721 domain-containing protein</fullName>
    </submittedName>
</protein>
<organism evidence="1 2">
    <name type="scientific">Imperialibacter roseus</name>
    <dbReference type="NCBI Taxonomy" id="1324217"/>
    <lineage>
        <taxon>Bacteria</taxon>
        <taxon>Pseudomonadati</taxon>
        <taxon>Bacteroidota</taxon>
        <taxon>Cytophagia</taxon>
        <taxon>Cytophagales</taxon>
        <taxon>Flammeovirgaceae</taxon>
        <taxon>Imperialibacter</taxon>
    </lineage>
</organism>
<dbReference type="Proteomes" id="UP001302349">
    <property type="component" value="Chromosome"/>
</dbReference>
<dbReference type="RefSeq" id="WP_152001725.1">
    <property type="nucleotide sequence ID" value="NZ_CP136051.1"/>
</dbReference>
<sequence length="102" mass="12144">MYKKKDDRKNESLELKDVIREMLQNYHIEEKFDHTRLLASWERLMGKPIASRTSKLFVKDNVLFVRLTSAPLKSEMNLNKAKVLDIFKKEFGEKVLKDIVFQ</sequence>
<proteinExistence type="predicted"/>
<evidence type="ECO:0000313" key="1">
    <source>
        <dbReference type="EMBL" id="WOK05892.1"/>
    </source>
</evidence>
<dbReference type="EMBL" id="CP136051">
    <property type="protein sequence ID" value="WOK05892.1"/>
    <property type="molecule type" value="Genomic_DNA"/>
</dbReference>
<gene>
    <name evidence="1" type="ORF">RT717_22715</name>
</gene>
<dbReference type="PANTHER" id="PTHR36456">
    <property type="entry name" value="UPF0232 PROTEIN SCO3875"/>
    <property type="match status" value="1"/>
</dbReference>